<evidence type="ECO:0000313" key="3">
    <source>
        <dbReference type="EMBL" id="QIQ21458.1"/>
    </source>
</evidence>
<dbReference type="InterPro" id="IPR012336">
    <property type="entry name" value="Thioredoxin-like_fold"/>
</dbReference>
<dbReference type="AlphaFoldDB" id="A0A6G9IB48"/>
<feature type="domain" description="Thioredoxin-like fold" evidence="2">
    <location>
        <begin position="52"/>
        <end position="194"/>
    </location>
</feature>
<dbReference type="KEGG" id="orb:IPMB12_07040"/>
<accession>A0A6G9IB48</accession>
<dbReference type="SUPFAM" id="SSF52833">
    <property type="entry name" value="Thioredoxin-like"/>
    <property type="match status" value="1"/>
</dbReference>
<dbReference type="PANTHER" id="PTHR35272:SF3">
    <property type="entry name" value="THIOL:DISULFIDE INTERCHANGE PROTEIN DSBC"/>
    <property type="match status" value="1"/>
</dbReference>
<protein>
    <submittedName>
        <fullName evidence="3">Thioredoxin domain-containing protein</fullName>
    </submittedName>
</protein>
<keyword evidence="4" id="KW-1185">Reference proteome</keyword>
<keyword evidence="1" id="KW-0472">Membrane</keyword>
<evidence type="ECO:0000256" key="1">
    <source>
        <dbReference type="SAM" id="Phobius"/>
    </source>
</evidence>
<keyword evidence="1" id="KW-1133">Transmembrane helix</keyword>
<dbReference type="Proteomes" id="UP000501168">
    <property type="component" value="Chromosome"/>
</dbReference>
<dbReference type="InterPro" id="IPR036249">
    <property type="entry name" value="Thioredoxin-like_sf"/>
</dbReference>
<sequence>MKKFNQSLGQFKVSKRRVTYFIPAMLFIVFVFMLTLFLVATNKEKQSHTPPWIYGDKNARFTVVEYADLECPGCQAYFQPLKNWINQNADVNLQWHHFPLAIHEPVAIQKALIAQCAGEVAGNNVFWQTVEQLYERPANAIPEFLADEKEKIEACIQSEQANAYIQEQLAKGNQEGITATPSLKIIDNQTQKSIVLSGLASDEELLSAIDYVVLKE</sequence>
<name>A0A6G9IB48_9GAMM</name>
<reference evidence="3 4" key="1">
    <citation type="submission" date="2020-03" db="EMBL/GenBank/DDBJ databases">
        <title>Complete genome sequence of Orbus sp. IPMB12 (BCRC 80908).</title>
        <authorList>
            <person name="Lo W.-S."/>
            <person name="Chang T.-H."/>
            <person name="Kuo C.-H."/>
        </authorList>
    </citation>
    <scope>NUCLEOTIDE SEQUENCE [LARGE SCALE GENOMIC DNA]</scope>
    <source>
        <strain evidence="3 4">IPMB12</strain>
    </source>
</reference>
<dbReference type="EMBL" id="CP050253">
    <property type="protein sequence ID" value="QIQ21458.1"/>
    <property type="molecule type" value="Genomic_DNA"/>
</dbReference>
<evidence type="ECO:0000313" key="4">
    <source>
        <dbReference type="Proteomes" id="UP000501168"/>
    </source>
</evidence>
<gene>
    <name evidence="3" type="ORF">IPMB12_07040</name>
</gene>
<dbReference type="RefSeq" id="WP_166916292.1">
    <property type="nucleotide sequence ID" value="NZ_CP050253.1"/>
</dbReference>
<dbReference type="Pfam" id="PF13462">
    <property type="entry name" value="Thioredoxin_4"/>
    <property type="match status" value="1"/>
</dbReference>
<dbReference type="InterPro" id="IPR051470">
    <property type="entry name" value="Thiol:disulfide_interchange"/>
</dbReference>
<organism evidence="3 4">
    <name type="scientific">Zophobihabitans entericus</name>
    <dbReference type="NCBI Taxonomy" id="1635327"/>
    <lineage>
        <taxon>Bacteria</taxon>
        <taxon>Pseudomonadati</taxon>
        <taxon>Pseudomonadota</taxon>
        <taxon>Gammaproteobacteria</taxon>
        <taxon>Orbales</taxon>
        <taxon>Orbaceae</taxon>
        <taxon>Zophobihabitans</taxon>
    </lineage>
</organism>
<feature type="transmembrane region" description="Helical" evidence="1">
    <location>
        <begin position="20"/>
        <end position="40"/>
    </location>
</feature>
<dbReference type="PANTHER" id="PTHR35272">
    <property type="entry name" value="THIOL:DISULFIDE INTERCHANGE PROTEIN DSBC-RELATED"/>
    <property type="match status" value="1"/>
</dbReference>
<dbReference type="InParanoid" id="A0A6G9IB48"/>
<proteinExistence type="predicted"/>
<dbReference type="Gene3D" id="3.40.30.10">
    <property type="entry name" value="Glutaredoxin"/>
    <property type="match status" value="1"/>
</dbReference>
<dbReference type="CDD" id="cd02972">
    <property type="entry name" value="DsbA_family"/>
    <property type="match status" value="1"/>
</dbReference>
<evidence type="ECO:0000259" key="2">
    <source>
        <dbReference type="Pfam" id="PF13462"/>
    </source>
</evidence>
<keyword evidence="1" id="KW-0812">Transmembrane</keyword>